<sequence length="66" mass="6753">MGGPMSGNTLSTAARLNLESLAAGIEGVLGMLDQLCDTSEGCFSALCLLRLLKAQLEGILAEELAA</sequence>
<gene>
    <name evidence="1" type="ORF">D2917_28185</name>
    <name evidence="2" type="ORF">JTE92_28390</name>
</gene>
<dbReference type="Proteomes" id="UP000325743">
    <property type="component" value="Chromosome 2"/>
</dbReference>
<dbReference type="EMBL" id="CP032519">
    <property type="protein sequence ID" value="QEZ47959.1"/>
    <property type="molecule type" value="Genomic_DNA"/>
</dbReference>
<reference evidence="1 3" key="1">
    <citation type="submission" date="2018-09" db="EMBL/GenBank/DDBJ databases">
        <title>Complete genome sequence of Cupriavidus oxalaticus T2, a bacterium capable of phenol tolerance and degradation.</title>
        <authorList>
            <person name="Yan J."/>
        </authorList>
    </citation>
    <scope>NUCLEOTIDE SEQUENCE [LARGE SCALE GENOMIC DNA]</scope>
    <source>
        <strain evidence="1 3">T2</strain>
    </source>
</reference>
<dbReference type="OrthoDB" id="8969927at2"/>
<dbReference type="AlphaFoldDB" id="A0A5P3VT37"/>
<protein>
    <recommendedName>
        <fullName evidence="5">DUF1484 family protein</fullName>
    </recommendedName>
</protein>
<evidence type="ECO:0000313" key="2">
    <source>
        <dbReference type="EMBL" id="QRQ96136.1"/>
    </source>
</evidence>
<organism evidence="1 3">
    <name type="scientific">Cupriavidus oxalaticus</name>
    <dbReference type="NCBI Taxonomy" id="96344"/>
    <lineage>
        <taxon>Bacteria</taxon>
        <taxon>Pseudomonadati</taxon>
        <taxon>Pseudomonadota</taxon>
        <taxon>Betaproteobacteria</taxon>
        <taxon>Burkholderiales</taxon>
        <taxon>Burkholderiaceae</taxon>
        <taxon>Cupriavidus</taxon>
    </lineage>
</organism>
<keyword evidence="4" id="KW-1185">Reference proteome</keyword>
<proteinExistence type="predicted"/>
<accession>A0A5P3VT37</accession>
<evidence type="ECO:0000313" key="1">
    <source>
        <dbReference type="EMBL" id="QEZ47959.1"/>
    </source>
</evidence>
<dbReference type="EMBL" id="CP069812">
    <property type="protein sequence ID" value="QRQ96136.1"/>
    <property type="molecule type" value="Genomic_DNA"/>
</dbReference>
<evidence type="ECO:0008006" key="5">
    <source>
        <dbReference type="Google" id="ProtNLM"/>
    </source>
</evidence>
<evidence type="ECO:0000313" key="4">
    <source>
        <dbReference type="Proteomes" id="UP000623307"/>
    </source>
</evidence>
<dbReference type="Proteomes" id="UP000623307">
    <property type="component" value="Chromosome 2"/>
</dbReference>
<reference evidence="2 4" key="2">
    <citation type="submission" date="2021-02" db="EMBL/GenBank/DDBJ databases">
        <title>Complete Genome Sequence of Cupriavidus oxalaticus Strain Ox1, a Soil Oxalate-Degrading Species.</title>
        <authorList>
            <person name="Palmieri F."/>
            <person name="Udriet P."/>
            <person name="Deuasquier M."/>
            <person name="Beaudoing E."/>
            <person name="Johnson S.L."/>
            <person name="Davenport K.W."/>
            <person name="Chain P.S."/>
            <person name="Bindschedler S."/>
            <person name="Junier P."/>
        </authorList>
    </citation>
    <scope>NUCLEOTIDE SEQUENCE [LARGE SCALE GENOMIC DNA]</scope>
    <source>
        <strain evidence="2 4">Ox1</strain>
    </source>
</reference>
<name>A0A5P3VT37_9BURK</name>
<evidence type="ECO:0000313" key="3">
    <source>
        <dbReference type="Proteomes" id="UP000325743"/>
    </source>
</evidence>